<evidence type="ECO:0000256" key="1">
    <source>
        <dbReference type="SAM" id="Phobius"/>
    </source>
</evidence>
<sequence length="595" mass="68597">MQFRASRQNSLLEVFKASGSEVMLFGNFAGVFIFFFRCFSTLFFSIVVVLLLMDFYQVFNGILLINGGGWIDIREFLSLASLKGVLVVFGVFFLIDCWWGEHRSFCGEGLIYPLNNQEKWRKRKTVGSQASESPKREHSQSLSGFQCAKRSNKGVFVIGDSQLLTESFFLCLDTCLVSLNLIHHPVYIYRVCLFFTSQFSSITLITSKLKPKTISKVNVHVTHSLNLHLRSLSHIHYRISGLRFLLFNEIAPQTWIGRFNKLMRGVYQNTNVVGKWFVFRNIQKGVEEKLSNIFIDQGLKQVYQRVIKGFFDGMRVVIICFQKSTLFKTCFFFTSHLLGLINEEINFLIIDWFVIVDFLYLIHPIDEIKKALLVAWLEHPSIRLGPLDTKWELGQGLTGLFLFNRIVLTVIIYWNHTKLPIKQCHFTKLGRGLRKMIAIKTTCCKESSNDIPKQKVFVFGPTAINRTEISSSRIEQSRWRQGPIFYKLHEQVFESLIHSLPLYVCTLMQYTGDAVDPFLQSKSFSWGQSCLHYLILEDHHFKNSSSLHPIINHVLTHISRELPTNPCDIEQISLPSDRSADRAIQRANNSTPSLI</sequence>
<feature type="transmembrane region" description="Helical" evidence="1">
    <location>
        <begin position="42"/>
        <end position="64"/>
    </location>
</feature>
<dbReference type="VEuPathDB" id="FungiDB:VP01_1080g9"/>
<proteinExistence type="predicted"/>
<feature type="transmembrane region" description="Helical" evidence="1">
    <location>
        <begin position="76"/>
        <end position="95"/>
    </location>
</feature>
<accession>A0A0L6VUS6</accession>
<evidence type="ECO:0000313" key="2">
    <source>
        <dbReference type="EMBL" id="KNZ63955.1"/>
    </source>
</evidence>
<protein>
    <submittedName>
        <fullName evidence="2">Uncharacterized protein</fullName>
    </submittedName>
</protein>
<gene>
    <name evidence="2" type="ORF">VP01_1080g9</name>
</gene>
<keyword evidence="1" id="KW-0812">Transmembrane</keyword>
<keyword evidence="3" id="KW-1185">Reference proteome</keyword>
<feature type="transmembrane region" description="Helical" evidence="1">
    <location>
        <begin position="12"/>
        <end position="36"/>
    </location>
</feature>
<evidence type="ECO:0000313" key="3">
    <source>
        <dbReference type="Proteomes" id="UP000037035"/>
    </source>
</evidence>
<name>A0A0L6VUS6_9BASI</name>
<dbReference type="Proteomes" id="UP000037035">
    <property type="component" value="Unassembled WGS sequence"/>
</dbReference>
<organism evidence="2 3">
    <name type="scientific">Puccinia sorghi</name>
    <dbReference type="NCBI Taxonomy" id="27349"/>
    <lineage>
        <taxon>Eukaryota</taxon>
        <taxon>Fungi</taxon>
        <taxon>Dikarya</taxon>
        <taxon>Basidiomycota</taxon>
        <taxon>Pucciniomycotina</taxon>
        <taxon>Pucciniomycetes</taxon>
        <taxon>Pucciniales</taxon>
        <taxon>Pucciniaceae</taxon>
        <taxon>Puccinia</taxon>
    </lineage>
</organism>
<dbReference type="AlphaFoldDB" id="A0A0L6VUS6"/>
<reference evidence="2 3" key="1">
    <citation type="submission" date="2015-08" db="EMBL/GenBank/DDBJ databases">
        <title>Next Generation Sequencing and Analysis of the Genome of Puccinia sorghi L Schw, the Causal Agent of Maize Common Rust.</title>
        <authorList>
            <person name="Rochi L."/>
            <person name="Burguener G."/>
            <person name="Darino M."/>
            <person name="Turjanski A."/>
            <person name="Kreff E."/>
            <person name="Dieguez M.J."/>
            <person name="Sacco F."/>
        </authorList>
    </citation>
    <scope>NUCLEOTIDE SEQUENCE [LARGE SCALE GENOMIC DNA]</scope>
    <source>
        <strain evidence="2 3">RO10H11247</strain>
    </source>
</reference>
<keyword evidence="1" id="KW-0472">Membrane</keyword>
<comment type="caution">
    <text evidence="2">The sequence shown here is derived from an EMBL/GenBank/DDBJ whole genome shotgun (WGS) entry which is preliminary data.</text>
</comment>
<keyword evidence="1" id="KW-1133">Transmembrane helix</keyword>
<dbReference type="EMBL" id="LAVV01000899">
    <property type="protein sequence ID" value="KNZ63955.1"/>
    <property type="molecule type" value="Genomic_DNA"/>
</dbReference>